<dbReference type="GO" id="GO:0005634">
    <property type="term" value="C:nucleus"/>
    <property type="evidence" value="ECO:0007669"/>
    <property type="project" value="UniProtKB-SubCell"/>
</dbReference>
<evidence type="ECO:0000256" key="2">
    <source>
        <dbReference type="ARBA" id="ARBA00023015"/>
    </source>
</evidence>
<dbReference type="InterPro" id="IPR015300">
    <property type="entry name" value="DNA-bd_pseudobarrel_sf"/>
</dbReference>
<sequence length="102" mass="11795">MAMRDFEISKRLKNSDVRSKIWLPIRITKHMIQIMNGSHFLDLKVVDSRSQKWNLRFYTRPNGRGRGPVFTAGWPRLVKPKVFGSAMSSASMVIKSELVMDN</sequence>
<accession>A0AAD9WQ59</accession>
<comment type="caution">
    <text evidence="6">The sequence shown here is derived from an EMBL/GenBank/DDBJ whole genome shotgun (WGS) entry which is preliminary data.</text>
</comment>
<proteinExistence type="predicted"/>
<evidence type="ECO:0000256" key="4">
    <source>
        <dbReference type="ARBA" id="ARBA00023163"/>
    </source>
</evidence>
<keyword evidence="5" id="KW-0539">Nucleus</keyword>
<protein>
    <recommendedName>
        <fullName evidence="8">TF-B3 domain-containing protein</fullName>
    </recommendedName>
</protein>
<dbReference type="Gene3D" id="2.40.330.10">
    <property type="entry name" value="DNA-binding pseudobarrel domain"/>
    <property type="match status" value="1"/>
</dbReference>
<dbReference type="GO" id="GO:0003677">
    <property type="term" value="F:DNA binding"/>
    <property type="evidence" value="ECO:0007669"/>
    <property type="project" value="UniProtKB-KW"/>
</dbReference>
<keyword evidence="7" id="KW-1185">Reference proteome</keyword>
<keyword evidence="2" id="KW-0805">Transcription regulation</keyword>
<keyword evidence="3" id="KW-0238">DNA-binding</keyword>
<evidence type="ECO:0000313" key="7">
    <source>
        <dbReference type="Proteomes" id="UP001280121"/>
    </source>
</evidence>
<evidence type="ECO:0008006" key="8">
    <source>
        <dbReference type="Google" id="ProtNLM"/>
    </source>
</evidence>
<name>A0AAD9WQ59_9ROSI</name>
<reference evidence="6" key="1">
    <citation type="journal article" date="2023" name="Plant J.">
        <title>Genome sequences and population genomics provide insights into the demographic history, inbreeding, and mutation load of two 'living fossil' tree species of Dipteronia.</title>
        <authorList>
            <person name="Feng Y."/>
            <person name="Comes H.P."/>
            <person name="Chen J."/>
            <person name="Zhu S."/>
            <person name="Lu R."/>
            <person name="Zhang X."/>
            <person name="Li P."/>
            <person name="Qiu J."/>
            <person name="Olsen K.M."/>
            <person name="Qiu Y."/>
        </authorList>
    </citation>
    <scope>NUCLEOTIDE SEQUENCE</scope>
    <source>
        <strain evidence="6">KIB01</strain>
    </source>
</reference>
<evidence type="ECO:0000256" key="5">
    <source>
        <dbReference type="ARBA" id="ARBA00023242"/>
    </source>
</evidence>
<comment type="subcellular location">
    <subcellularLocation>
        <location evidence="1">Nucleus</location>
    </subcellularLocation>
</comment>
<evidence type="ECO:0000313" key="6">
    <source>
        <dbReference type="EMBL" id="KAK2638298.1"/>
    </source>
</evidence>
<evidence type="ECO:0000256" key="3">
    <source>
        <dbReference type="ARBA" id="ARBA00023125"/>
    </source>
</evidence>
<keyword evidence="4" id="KW-0804">Transcription</keyword>
<dbReference type="AlphaFoldDB" id="A0AAD9WQ59"/>
<dbReference type="EMBL" id="JANJYI010000008">
    <property type="protein sequence ID" value="KAK2638298.1"/>
    <property type="molecule type" value="Genomic_DNA"/>
</dbReference>
<evidence type="ECO:0000256" key="1">
    <source>
        <dbReference type="ARBA" id="ARBA00004123"/>
    </source>
</evidence>
<dbReference type="Proteomes" id="UP001280121">
    <property type="component" value="Unassembled WGS sequence"/>
</dbReference>
<organism evidence="6 7">
    <name type="scientific">Dipteronia dyeriana</name>
    <dbReference type="NCBI Taxonomy" id="168575"/>
    <lineage>
        <taxon>Eukaryota</taxon>
        <taxon>Viridiplantae</taxon>
        <taxon>Streptophyta</taxon>
        <taxon>Embryophyta</taxon>
        <taxon>Tracheophyta</taxon>
        <taxon>Spermatophyta</taxon>
        <taxon>Magnoliopsida</taxon>
        <taxon>eudicotyledons</taxon>
        <taxon>Gunneridae</taxon>
        <taxon>Pentapetalae</taxon>
        <taxon>rosids</taxon>
        <taxon>malvids</taxon>
        <taxon>Sapindales</taxon>
        <taxon>Sapindaceae</taxon>
        <taxon>Hippocastanoideae</taxon>
        <taxon>Acereae</taxon>
        <taxon>Dipteronia</taxon>
    </lineage>
</organism>
<dbReference type="SUPFAM" id="SSF101936">
    <property type="entry name" value="DNA-binding pseudobarrel domain"/>
    <property type="match status" value="1"/>
</dbReference>
<gene>
    <name evidence="6" type="ORF">Ddye_026093</name>
</gene>